<evidence type="ECO:0000256" key="3">
    <source>
        <dbReference type="ARBA" id="ARBA00022692"/>
    </source>
</evidence>
<keyword evidence="6" id="KW-0325">Glycoprotein</keyword>
<name>A0AAN9Z4W9_9ORTH</name>
<gene>
    <name evidence="10" type="ORF">R5R35_002001</name>
</gene>
<evidence type="ECO:0000256" key="4">
    <source>
        <dbReference type="ARBA" id="ARBA00022989"/>
    </source>
</evidence>
<evidence type="ECO:0000256" key="8">
    <source>
        <dbReference type="SAM" id="Phobius"/>
    </source>
</evidence>
<feature type="transmembrane region" description="Helical" evidence="8">
    <location>
        <begin position="136"/>
        <end position="158"/>
    </location>
</feature>
<dbReference type="InterPro" id="IPR008253">
    <property type="entry name" value="Marvel"/>
</dbReference>
<dbReference type="Proteomes" id="UP001378592">
    <property type="component" value="Unassembled WGS sequence"/>
</dbReference>
<dbReference type="EMBL" id="JAZDUA010000239">
    <property type="protein sequence ID" value="KAK7863114.1"/>
    <property type="molecule type" value="Genomic_DNA"/>
</dbReference>
<dbReference type="PROSITE" id="PS51225">
    <property type="entry name" value="MARVEL"/>
    <property type="match status" value="1"/>
</dbReference>
<evidence type="ECO:0000256" key="6">
    <source>
        <dbReference type="ARBA" id="ARBA00023180"/>
    </source>
</evidence>
<evidence type="ECO:0000256" key="2">
    <source>
        <dbReference type="ARBA" id="ARBA00006476"/>
    </source>
</evidence>
<reference evidence="10 11" key="1">
    <citation type="submission" date="2024-03" db="EMBL/GenBank/DDBJ databases">
        <title>The genome assembly and annotation of the cricket Gryllus longicercus Weissman &amp; Gray.</title>
        <authorList>
            <person name="Szrajer S."/>
            <person name="Gray D."/>
            <person name="Ylla G."/>
        </authorList>
    </citation>
    <scope>NUCLEOTIDE SEQUENCE [LARGE SCALE GENOMIC DNA]</scope>
    <source>
        <strain evidence="10">DAG 2021-001</strain>
        <tissue evidence="10">Whole body minus gut</tissue>
    </source>
</reference>
<feature type="transmembrane region" description="Helical" evidence="8">
    <location>
        <begin position="62"/>
        <end position="79"/>
    </location>
</feature>
<evidence type="ECO:0000313" key="11">
    <source>
        <dbReference type="Proteomes" id="UP001378592"/>
    </source>
</evidence>
<proteinExistence type="inferred from homology"/>
<comment type="caution">
    <text evidence="10">The sequence shown here is derived from an EMBL/GenBank/DDBJ whole genome shotgun (WGS) entry which is preliminary data.</text>
</comment>
<keyword evidence="11" id="KW-1185">Reference proteome</keyword>
<dbReference type="PANTHER" id="PTHR10306:SF17">
    <property type="entry name" value="MARVEL DOMAIN-CONTAINING PROTEIN"/>
    <property type="match status" value="1"/>
</dbReference>
<keyword evidence="3 7" id="KW-0812">Transmembrane</keyword>
<evidence type="ECO:0000256" key="7">
    <source>
        <dbReference type="PROSITE-ProRule" id="PRU00581"/>
    </source>
</evidence>
<dbReference type="InterPro" id="IPR001285">
    <property type="entry name" value="Synaptophysin/porin"/>
</dbReference>
<dbReference type="PRINTS" id="PR00220">
    <property type="entry name" value="SYNAPTOPHYSN"/>
</dbReference>
<protein>
    <recommendedName>
        <fullName evidence="9">MARVEL domain-containing protein</fullName>
    </recommendedName>
</protein>
<dbReference type="AlphaFoldDB" id="A0AAN9Z4W9"/>
<sequence length="271" mass="30136">MEASHQLSGNINYENDIQPMPTQYETGMPAGQLPPGTSYQAMKTAVGLNFDVFREPRGVMRILQFIFCICAFATTTSYSNSMRFEVTCSNSSLPTQVVDLPFSYPFRLDEIQEPKPYCHDGNPLHLVGNFSSDAQFFVATGVLSFLYCIAIVIVYVTLSDMYQSNGLLPLTDFILTVILSVFWLSGSGAWANGLNGLKMATDANRYREEMCSKPPNDFCRSISCGDYSGLVISVTLGFLNFFLWASDLWFLYKETPWFKMKQTTGGVGAAA</sequence>
<evidence type="ECO:0000256" key="5">
    <source>
        <dbReference type="ARBA" id="ARBA00023136"/>
    </source>
</evidence>
<evidence type="ECO:0000256" key="1">
    <source>
        <dbReference type="ARBA" id="ARBA00004141"/>
    </source>
</evidence>
<feature type="transmembrane region" description="Helical" evidence="8">
    <location>
        <begin position="230"/>
        <end position="252"/>
    </location>
</feature>
<dbReference type="PANTHER" id="PTHR10306">
    <property type="entry name" value="SYNAPTOPHYSIN"/>
    <property type="match status" value="1"/>
</dbReference>
<evidence type="ECO:0000259" key="9">
    <source>
        <dbReference type="PROSITE" id="PS51225"/>
    </source>
</evidence>
<feature type="transmembrane region" description="Helical" evidence="8">
    <location>
        <begin position="170"/>
        <end position="191"/>
    </location>
</feature>
<keyword evidence="4 8" id="KW-1133">Transmembrane helix</keyword>
<organism evidence="10 11">
    <name type="scientific">Gryllus longicercus</name>
    <dbReference type="NCBI Taxonomy" id="2509291"/>
    <lineage>
        <taxon>Eukaryota</taxon>
        <taxon>Metazoa</taxon>
        <taxon>Ecdysozoa</taxon>
        <taxon>Arthropoda</taxon>
        <taxon>Hexapoda</taxon>
        <taxon>Insecta</taxon>
        <taxon>Pterygota</taxon>
        <taxon>Neoptera</taxon>
        <taxon>Polyneoptera</taxon>
        <taxon>Orthoptera</taxon>
        <taxon>Ensifera</taxon>
        <taxon>Gryllidea</taxon>
        <taxon>Grylloidea</taxon>
        <taxon>Gryllidae</taxon>
        <taxon>Gryllinae</taxon>
        <taxon>Gryllus</taxon>
    </lineage>
</organism>
<comment type="similarity">
    <text evidence="2">Belongs to the synaptophysin/synaptobrevin family.</text>
</comment>
<dbReference type="GO" id="GO:0030672">
    <property type="term" value="C:synaptic vesicle membrane"/>
    <property type="evidence" value="ECO:0007669"/>
    <property type="project" value="TreeGrafter"/>
</dbReference>
<comment type="subcellular location">
    <subcellularLocation>
        <location evidence="1">Membrane</location>
        <topology evidence="1">Multi-pass membrane protein</topology>
    </subcellularLocation>
</comment>
<dbReference type="Pfam" id="PF01284">
    <property type="entry name" value="MARVEL"/>
    <property type="match status" value="1"/>
</dbReference>
<evidence type="ECO:0000313" key="10">
    <source>
        <dbReference type="EMBL" id="KAK7863114.1"/>
    </source>
</evidence>
<keyword evidence="5 7" id="KW-0472">Membrane</keyword>
<feature type="domain" description="MARVEL" evidence="9">
    <location>
        <begin position="52"/>
        <end position="256"/>
    </location>
</feature>
<accession>A0AAN9Z4W9</accession>